<dbReference type="GO" id="GO:0016020">
    <property type="term" value="C:membrane"/>
    <property type="evidence" value="ECO:0007669"/>
    <property type="project" value="UniProtKB-SubCell"/>
</dbReference>
<gene>
    <name evidence="9" type="primary">LOC109684638</name>
</gene>
<keyword evidence="3" id="KW-0813">Transport</keyword>
<organism evidence="9">
    <name type="scientific">Castor canadensis</name>
    <name type="common">American beaver</name>
    <dbReference type="NCBI Taxonomy" id="51338"/>
    <lineage>
        <taxon>Eukaryota</taxon>
        <taxon>Metazoa</taxon>
        <taxon>Chordata</taxon>
        <taxon>Craniata</taxon>
        <taxon>Vertebrata</taxon>
        <taxon>Euteleostomi</taxon>
        <taxon>Mammalia</taxon>
        <taxon>Eutheria</taxon>
        <taxon>Euarchontoglires</taxon>
        <taxon>Glires</taxon>
        <taxon>Rodentia</taxon>
        <taxon>Castorimorpha</taxon>
        <taxon>Castoridae</taxon>
        <taxon>Castor</taxon>
    </lineage>
</organism>
<dbReference type="InterPro" id="IPR020846">
    <property type="entry name" value="MFS_dom"/>
</dbReference>
<keyword evidence="6 7" id="KW-0472">Membrane</keyword>
<dbReference type="PROSITE" id="PS00216">
    <property type="entry name" value="SUGAR_TRANSPORT_1"/>
    <property type="match status" value="1"/>
</dbReference>
<feature type="transmembrane region" description="Helical" evidence="7">
    <location>
        <begin position="75"/>
        <end position="97"/>
    </location>
</feature>
<sequence length="174" mass="19417">MGCGVLRGPLKLVTITTFFTSPYLKYGPYFTDEGNIYAVGTNQRLWTGTLPVCFEDCTLNSDPTAQLQGFGRPRVYHAAVVIFLEFFAWGLLTTPMLTVLHETFPQHTFLMNGLIQGVKGLLSFLSAPLIGALSDVWGRKPFLLGTVFFTCFPIPLMRISHGEWLQPFTVVSLF</sequence>
<evidence type="ECO:0000256" key="3">
    <source>
        <dbReference type="ARBA" id="ARBA00022448"/>
    </source>
</evidence>
<dbReference type="SUPFAM" id="SSF103473">
    <property type="entry name" value="MFS general substrate transporter"/>
    <property type="match status" value="1"/>
</dbReference>
<evidence type="ECO:0000259" key="8">
    <source>
        <dbReference type="PROSITE" id="PS50850"/>
    </source>
</evidence>
<dbReference type="AlphaFoldDB" id="A0A8C0XXF5"/>
<dbReference type="GO" id="GO:0022857">
    <property type="term" value="F:transmembrane transporter activity"/>
    <property type="evidence" value="ECO:0007669"/>
    <property type="project" value="InterPro"/>
</dbReference>
<keyword evidence="4 7" id="KW-0812">Transmembrane</keyword>
<protein>
    <recommendedName>
        <fullName evidence="8">Major facilitator superfamily (MFS) profile domain-containing protein</fullName>
    </recommendedName>
</protein>
<keyword evidence="5 7" id="KW-1133">Transmembrane helix</keyword>
<evidence type="ECO:0000256" key="2">
    <source>
        <dbReference type="ARBA" id="ARBA00008335"/>
    </source>
</evidence>
<feature type="transmembrane region" description="Helical" evidence="7">
    <location>
        <begin position="109"/>
        <end position="130"/>
    </location>
</feature>
<dbReference type="InterPro" id="IPR005829">
    <property type="entry name" value="Sugar_transporter_CS"/>
</dbReference>
<feature type="transmembrane region" description="Helical" evidence="7">
    <location>
        <begin position="142"/>
        <end position="160"/>
    </location>
</feature>
<proteinExistence type="inferred from homology"/>
<evidence type="ECO:0000256" key="7">
    <source>
        <dbReference type="SAM" id="Phobius"/>
    </source>
</evidence>
<evidence type="ECO:0000256" key="1">
    <source>
        <dbReference type="ARBA" id="ARBA00004141"/>
    </source>
</evidence>
<reference evidence="9" key="1">
    <citation type="submission" date="2023-09" db="UniProtKB">
        <authorList>
            <consortium name="Ensembl"/>
        </authorList>
    </citation>
    <scope>IDENTIFICATION</scope>
</reference>
<dbReference type="Gene3D" id="1.20.1250.20">
    <property type="entry name" value="MFS general substrate transporter like domains"/>
    <property type="match status" value="1"/>
</dbReference>
<evidence type="ECO:0000256" key="6">
    <source>
        <dbReference type="ARBA" id="ARBA00023136"/>
    </source>
</evidence>
<comment type="subcellular location">
    <subcellularLocation>
        <location evidence="1">Membrane</location>
        <topology evidence="1">Multi-pass membrane protein</topology>
    </subcellularLocation>
</comment>
<evidence type="ECO:0000313" key="9">
    <source>
        <dbReference type="Ensembl" id="ENSCCNP00000032689.1"/>
    </source>
</evidence>
<name>A0A8C0XXF5_CASCN</name>
<dbReference type="Ensembl" id="ENSCCNT00000041028.1">
    <property type="protein sequence ID" value="ENSCCNP00000032689.1"/>
    <property type="gene ID" value="ENSCCNG00000030991.1"/>
</dbReference>
<dbReference type="InterPro" id="IPR036259">
    <property type="entry name" value="MFS_trans_sf"/>
</dbReference>
<dbReference type="PANTHER" id="PTHR23504:SF32">
    <property type="entry name" value="HIPPOCAMPUS ABUNDANT TRANSCRIPT-LIKE PROTEIN 1"/>
    <property type="match status" value="1"/>
</dbReference>
<evidence type="ECO:0000256" key="5">
    <source>
        <dbReference type="ARBA" id="ARBA00022989"/>
    </source>
</evidence>
<feature type="domain" description="Major facilitator superfamily (MFS) profile" evidence="8">
    <location>
        <begin position="74"/>
        <end position="174"/>
    </location>
</feature>
<accession>A0A8C0XXF5</accession>
<dbReference type="PROSITE" id="PS50850">
    <property type="entry name" value="MFS"/>
    <property type="match status" value="1"/>
</dbReference>
<dbReference type="PANTHER" id="PTHR23504">
    <property type="entry name" value="MAJOR FACILITATOR SUPERFAMILY DOMAIN-CONTAINING PROTEIN 10"/>
    <property type="match status" value="1"/>
</dbReference>
<comment type="similarity">
    <text evidence="2">Belongs to the major facilitator superfamily.</text>
</comment>
<evidence type="ECO:0000256" key="4">
    <source>
        <dbReference type="ARBA" id="ARBA00022692"/>
    </source>
</evidence>